<sequence>TCPLPCTLIVPFPPLQALSTMQPTTPGLKQSGKLSFLGSWNNKQAPLCLVTAKKLAVLAETRTLSTPYSRSSSSCPDPTHYSSVDIYI</sequence>
<name>A0A8C5TG80_9PASS</name>
<protein>
    <submittedName>
        <fullName evidence="2">Uncharacterized protein</fullName>
    </submittedName>
</protein>
<evidence type="ECO:0000313" key="2">
    <source>
        <dbReference type="Ensembl" id="ENSMCSP00000005846.1"/>
    </source>
</evidence>
<keyword evidence="3" id="KW-1185">Reference proteome</keyword>
<reference evidence="2" key="2">
    <citation type="submission" date="2025-09" db="UniProtKB">
        <authorList>
            <consortium name="Ensembl"/>
        </authorList>
    </citation>
    <scope>IDENTIFICATION</scope>
</reference>
<dbReference type="AlphaFoldDB" id="A0A8C5TG80"/>
<reference evidence="2" key="1">
    <citation type="submission" date="2025-08" db="UniProtKB">
        <authorList>
            <consortium name="Ensembl"/>
        </authorList>
    </citation>
    <scope>IDENTIFICATION</scope>
</reference>
<organism evidence="2 3">
    <name type="scientific">Malurus cyaneus samueli</name>
    <dbReference type="NCBI Taxonomy" id="2593467"/>
    <lineage>
        <taxon>Eukaryota</taxon>
        <taxon>Metazoa</taxon>
        <taxon>Chordata</taxon>
        <taxon>Craniata</taxon>
        <taxon>Vertebrata</taxon>
        <taxon>Euteleostomi</taxon>
        <taxon>Archelosauria</taxon>
        <taxon>Archosauria</taxon>
        <taxon>Dinosauria</taxon>
        <taxon>Saurischia</taxon>
        <taxon>Theropoda</taxon>
        <taxon>Coelurosauria</taxon>
        <taxon>Aves</taxon>
        <taxon>Neognathae</taxon>
        <taxon>Neoaves</taxon>
        <taxon>Telluraves</taxon>
        <taxon>Australaves</taxon>
        <taxon>Passeriformes</taxon>
        <taxon>Meliphagoidea</taxon>
        <taxon>Maluridae</taxon>
        <taxon>Malurus</taxon>
    </lineage>
</organism>
<proteinExistence type="predicted"/>
<dbReference type="Proteomes" id="UP000694560">
    <property type="component" value="Unplaced"/>
</dbReference>
<evidence type="ECO:0000256" key="1">
    <source>
        <dbReference type="SAM" id="MobiDB-lite"/>
    </source>
</evidence>
<dbReference type="Ensembl" id="ENSMCST00000005983.1">
    <property type="protein sequence ID" value="ENSMCSP00000005846.1"/>
    <property type="gene ID" value="ENSMCSG00000004244.1"/>
</dbReference>
<evidence type="ECO:0000313" key="3">
    <source>
        <dbReference type="Proteomes" id="UP000694560"/>
    </source>
</evidence>
<accession>A0A8C5TG80</accession>
<feature type="region of interest" description="Disordered" evidence="1">
    <location>
        <begin position="66"/>
        <end position="88"/>
    </location>
</feature>
<feature type="compositionally biased region" description="Low complexity" evidence="1">
    <location>
        <begin position="66"/>
        <end position="79"/>
    </location>
</feature>